<evidence type="ECO:0000313" key="3">
    <source>
        <dbReference type="Proteomes" id="UP000821837"/>
    </source>
</evidence>
<gene>
    <name evidence="2" type="ORF">HPB52_021424</name>
</gene>
<dbReference type="EMBL" id="JABSTV010001255">
    <property type="protein sequence ID" value="KAH7936325.1"/>
    <property type="molecule type" value="Genomic_DNA"/>
</dbReference>
<dbReference type="PROSITE" id="PS51457">
    <property type="entry name" value="BEN"/>
    <property type="match status" value="1"/>
</dbReference>
<name>A0A9D4PET5_RHISA</name>
<dbReference type="Proteomes" id="UP000821837">
    <property type="component" value="Unassembled WGS sequence"/>
</dbReference>
<proteinExistence type="predicted"/>
<keyword evidence="3" id="KW-1185">Reference proteome</keyword>
<evidence type="ECO:0000259" key="1">
    <source>
        <dbReference type="PROSITE" id="PS51457"/>
    </source>
</evidence>
<reference evidence="2" key="1">
    <citation type="journal article" date="2020" name="Cell">
        <title>Large-Scale Comparative Analyses of Tick Genomes Elucidate Their Genetic Diversity and Vector Capacities.</title>
        <authorList>
            <consortium name="Tick Genome and Microbiome Consortium (TIGMIC)"/>
            <person name="Jia N."/>
            <person name="Wang J."/>
            <person name="Shi W."/>
            <person name="Du L."/>
            <person name="Sun Y."/>
            <person name="Zhan W."/>
            <person name="Jiang J.F."/>
            <person name="Wang Q."/>
            <person name="Zhang B."/>
            <person name="Ji P."/>
            <person name="Bell-Sakyi L."/>
            <person name="Cui X.M."/>
            <person name="Yuan T.T."/>
            <person name="Jiang B.G."/>
            <person name="Yang W.F."/>
            <person name="Lam T.T."/>
            <person name="Chang Q.C."/>
            <person name="Ding S.J."/>
            <person name="Wang X.J."/>
            <person name="Zhu J.G."/>
            <person name="Ruan X.D."/>
            <person name="Zhao L."/>
            <person name="Wei J.T."/>
            <person name="Ye R.Z."/>
            <person name="Que T.C."/>
            <person name="Du C.H."/>
            <person name="Zhou Y.H."/>
            <person name="Cheng J.X."/>
            <person name="Dai P.F."/>
            <person name="Guo W.B."/>
            <person name="Han X.H."/>
            <person name="Huang E.J."/>
            <person name="Li L.F."/>
            <person name="Wei W."/>
            <person name="Gao Y.C."/>
            <person name="Liu J.Z."/>
            <person name="Shao H.Z."/>
            <person name="Wang X."/>
            <person name="Wang C.C."/>
            <person name="Yang T.C."/>
            <person name="Huo Q.B."/>
            <person name="Li W."/>
            <person name="Chen H.Y."/>
            <person name="Chen S.E."/>
            <person name="Zhou L.G."/>
            <person name="Ni X.B."/>
            <person name="Tian J.H."/>
            <person name="Sheng Y."/>
            <person name="Liu T."/>
            <person name="Pan Y.S."/>
            <person name="Xia L.Y."/>
            <person name="Li J."/>
            <person name="Zhao F."/>
            <person name="Cao W.C."/>
        </authorList>
    </citation>
    <scope>NUCLEOTIDE SEQUENCE</scope>
    <source>
        <strain evidence="2">Rsan-2018</strain>
    </source>
</reference>
<dbReference type="Gene3D" id="1.10.10.2590">
    <property type="entry name" value="BEN domain"/>
    <property type="match status" value="1"/>
</dbReference>
<accession>A0A9D4PET5</accession>
<organism evidence="2 3">
    <name type="scientific">Rhipicephalus sanguineus</name>
    <name type="common">Brown dog tick</name>
    <name type="synonym">Ixodes sanguineus</name>
    <dbReference type="NCBI Taxonomy" id="34632"/>
    <lineage>
        <taxon>Eukaryota</taxon>
        <taxon>Metazoa</taxon>
        <taxon>Ecdysozoa</taxon>
        <taxon>Arthropoda</taxon>
        <taxon>Chelicerata</taxon>
        <taxon>Arachnida</taxon>
        <taxon>Acari</taxon>
        <taxon>Parasitiformes</taxon>
        <taxon>Ixodida</taxon>
        <taxon>Ixodoidea</taxon>
        <taxon>Ixodidae</taxon>
        <taxon>Rhipicephalinae</taxon>
        <taxon>Rhipicephalus</taxon>
        <taxon>Rhipicephalus</taxon>
    </lineage>
</organism>
<dbReference type="Pfam" id="PF10523">
    <property type="entry name" value="BEN"/>
    <property type="match status" value="1"/>
</dbReference>
<reference evidence="2" key="2">
    <citation type="submission" date="2021-09" db="EMBL/GenBank/DDBJ databases">
        <authorList>
            <person name="Jia N."/>
            <person name="Wang J."/>
            <person name="Shi W."/>
            <person name="Du L."/>
            <person name="Sun Y."/>
            <person name="Zhan W."/>
            <person name="Jiang J."/>
            <person name="Wang Q."/>
            <person name="Zhang B."/>
            <person name="Ji P."/>
            <person name="Sakyi L.B."/>
            <person name="Cui X."/>
            <person name="Yuan T."/>
            <person name="Jiang B."/>
            <person name="Yang W."/>
            <person name="Lam T.T.-Y."/>
            <person name="Chang Q."/>
            <person name="Ding S."/>
            <person name="Wang X."/>
            <person name="Zhu J."/>
            <person name="Ruan X."/>
            <person name="Zhao L."/>
            <person name="Wei J."/>
            <person name="Que T."/>
            <person name="Du C."/>
            <person name="Cheng J."/>
            <person name="Dai P."/>
            <person name="Han X."/>
            <person name="Huang E."/>
            <person name="Gao Y."/>
            <person name="Liu J."/>
            <person name="Shao H."/>
            <person name="Ye R."/>
            <person name="Li L."/>
            <person name="Wei W."/>
            <person name="Wang X."/>
            <person name="Wang C."/>
            <person name="Huo Q."/>
            <person name="Li W."/>
            <person name="Guo W."/>
            <person name="Chen H."/>
            <person name="Chen S."/>
            <person name="Zhou L."/>
            <person name="Zhou L."/>
            <person name="Ni X."/>
            <person name="Tian J."/>
            <person name="Zhou Y."/>
            <person name="Sheng Y."/>
            <person name="Liu T."/>
            <person name="Pan Y."/>
            <person name="Xia L."/>
            <person name="Li J."/>
            <person name="Zhao F."/>
            <person name="Cao W."/>
        </authorList>
    </citation>
    <scope>NUCLEOTIDE SEQUENCE</scope>
    <source>
        <strain evidence="2">Rsan-2018</strain>
        <tissue evidence="2">Larvae</tissue>
    </source>
</reference>
<dbReference type="GO" id="GO:0003677">
    <property type="term" value="F:DNA binding"/>
    <property type="evidence" value="ECO:0007669"/>
    <property type="project" value="InterPro"/>
</dbReference>
<dbReference type="AlphaFoldDB" id="A0A9D4PET5"/>
<sequence length="95" mass="10284">MACLWFKGLVDIGYAVLVEQSILTQLSVTCHGGPGKYARALLRHLFDDSELEGRSSFGGKSRGSSGQKEALDPVRVKAIIVTATFSILGYFMNAM</sequence>
<dbReference type="InterPro" id="IPR018379">
    <property type="entry name" value="BEN_domain"/>
</dbReference>
<feature type="domain" description="BEN" evidence="1">
    <location>
        <begin position="13"/>
        <end position="95"/>
    </location>
</feature>
<comment type="caution">
    <text evidence="2">The sequence shown here is derived from an EMBL/GenBank/DDBJ whole genome shotgun (WGS) entry which is preliminary data.</text>
</comment>
<protein>
    <recommendedName>
        <fullName evidence="1">BEN domain-containing protein</fullName>
    </recommendedName>
</protein>
<evidence type="ECO:0000313" key="2">
    <source>
        <dbReference type="EMBL" id="KAH7936325.1"/>
    </source>
</evidence>